<keyword evidence="2" id="KW-1185">Reference proteome</keyword>
<dbReference type="Gene3D" id="3.40.50.12780">
    <property type="entry name" value="N-terminal domain of ligase-like"/>
    <property type="match status" value="1"/>
</dbReference>
<comment type="caution">
    <text evidence="1">The sequence shown here is derived from an EMBL/GenBank/DDBJ whole genome shotgun (WGS) entry which is preliminary data.</text>
</comment>
<dbReference type="OrthoDB" id="5240965at2"/>
<evidence type="ECO:0000313" key="1">
    <source>
        <dbReference type="EMBL" id="EPD34033.1"/>
    </source>
</evidence>
<dbReference type="AlphaFoldDB" id="S2W2N4"/>
<dbReference type="Proteomes" id="UP000014417">
    <property type="component" value="Unassembled WGS sequence"/>
</dbReference>
<name>S2W2N4_9ACTN</name>
<evidence type="ECO:0008006" key="3">
    <source>
        <dbReference type="Google" id="ProtNLM"/>
    </source>
</evidence>
<dbReference type="STRING" id="883161.HMPREF9306_00067"/>
<accession>S2W2N4</accession>
<proteinExistence type="predicted"/>
<dbReference type="InterPro" id="IPR045851">
    <property type="entry name" value="AMP-bd_C_sf"/>
</dbReference>
<dbReference type="PATRIC" id="fig|883161.3.peg.67"/>
<reference evidence="1 2" key="1">
    <citation type="submission" date="2013-04" db="EMBL/GenBank/DDBJ databases">
        <title>The Genome Sequence of Propionimicrobium lymphophilum ACS-093-V-SCH5.</title>
        <authorList>
            <consortium name="The Broad Institute Genomics Platform"/>
            <person name="Earl A."/>
            <person name="Ward D."/>
            <person name="Feldgarden M."/>
            <person name="Gevers D."/>
            <person name="Saerens B."/>
            <person name="Vaneechoutte M."/>
            <person name="Walker B."/>
            <person name="Young S."/>
            <person name="Zeng Q."/>
            <person name="Gargeya S."/>
            <person name="Fitzgerald M."/>
            <person name="Haas B."/>
            <person name="Abouelleil A."/>
            <person name="Allen A.W."/>
            <person name="Alvarado L."/>
            <person name="Arachchi H.M."/>
            <person name="Berlin A.M."/>
            <person name="Chapman S.B."/>
            <person name="Gainer-Dewar J."/>
            <person name="Goldberg J."/>
            <person name="Griggs A."/>
            <person name="Gujja S."/>
            <person name="Hansen M."/>
            <person name="Howarth C."/>
            <person name="Imamovic A."/>
            <person name="Ireland A."/>
            <person name="Larimer J."/>
            <person name="McCowan C."/>
            <person name="Murphy C."/>
            <person name="Pearson M."/>
            <person name="Poon T.W."/>
            <person name="Priest M."/>
            <person name="Roberts A."/>
            <person name="Saif S."/>
            <person name="Shea T."/>
            <person name="Sisk P."/>
            <person name="Sykes S."/>
            <person name="Wortman J."/>
            <person name="Nusbaum C."/>
            <person name="Birren B."/>
        </authorList>
    </citation>
    <scope>NUCLEOTIDE SEQUENCE [LARGE SCALE GENOMIC DNA]</scope>
    <source>
        <strain evidence="1 2">ACS-093-V-SCH5</strain>
    </source>
</reference>
<sequence>MILSSSPAAVSEFWRAHELGEPIGLRTSGTTTGAGRLIVRTTDSWVNSFDALARDFGLDSSTRMWIPGPISSTMNLFAACLAEHVGGSWGTTPEGKNTAQLTPATLQRLVTEEVPSGIENAIVAGDGLSRRLRDRVAELAVHHYYGAAELSLVAVGSCTDDLRLFEDVSAKLVGGVLWVRSPWRAMGYLYDESEEIDGLVELQEDADCFVSVGDRAELDGDSLRLLGRPGAVTTAGQTVLLAPLREKFSRLATGVFWLGGLDNESIGEVLTMICSPTDLPIMRGWARSNLKGADRPRRWIACEELPLTPAGKVDEREIRKIAGRND</sequence>
<dbReference type="SUPFAM" id="SSF56801">
    <property type="entry name" value="Acetyl-CoA synthetase-like"/>
    <property type="match status" value="1"/>
</dbReference>
<gene>
    <name evidence="1" type="ORF">HMPREF9306_00067</name>
</gene>
<dbReference type="EMBL" id="AGZR01000001">
    <property type="protein sequence ID" value="EPD34033.1"/>
    <property type="molecule type" value="Genomic_DNA"/>
</dbReference>
<organism evidence="1 2">
    <name type="scientific">Propionimicrobium lymphophilum ACS-093-V-SCH5</name>
    <dbReference type="NCBI Taxonomy" id="883161"/>
    <lineage>
        <taxon>Bacteria</taxon>
        <taxon>Bacillati</taxon>
        <taxon>Actinomycetota</taxon>
        <taxon>Actinomycetes</taxon>
        <taxon>Propionibacteriales</taxon>
        <taxon>Propionibacteriaceae</taxon>
        <taxon>Propionimicrobium</taxon>
    </lineage>
</organism>
<dbReference type="HOGENOM" id="CLU_000022_59_1_11"/>
<dbReference type="InterPro" id="IPR042099">
    <property type="entry name" value="ANL_N_sf"/>
</dbReference>
<protein>
    <recommendedName>
        <fullName evidence="3">AMP-dependent synthetase/ligase domain-containing protein</fullName>
    </recommendedName>
</protein>
<dbReference type="Gene3D" id="3.30.300.30">
    <property type="match status" value="1"/>
</dbReference>
<evidence type="ECO:0000313" key="2">
    <source>
        <dbReference type="Proteomes" id="UP000014417"/>
    </source>
</evidence>